<evidence type="ECO:0000256" key="4">
    <source>
        <dbReference type="ARBA" id="ARBA00022777"/>
    </source>
</evidence>
<reference evidence="8" key="1">
    <citation type="submission" date="2022-07" db="EMBL/GenBank/DDBJ databases">
        <title>Genome Sequence of Xylaria arbuscula.</title>
        <authorList>
            <person name="Buettner E."/>
        </authorList>
    </citation>
    <scope>NUCLEOTIDE SEQUENCE</scope>
    <source>
        <strain evidence="8">VT107</strain>
    </source>
</reference>
<keyword evidence="5" id="KW-0067">ATP-binding</keyword>
<dbReference type="InterPro" id="IPR004166">
    <property type="entry name" value="a-kinase_dom"/>
</dbReference>
<evidence type="ECO:0000256" key="3">
    <source>
        <dbReference type="ARBA" id="ARBA00022741"/>
    </source>
</evidence>
<keyword evidence="9" id="KW-1185">Reference proteome</keyword>
<dbReference type="SUPFAM" id="SSF56112">
    <property type="entry name" value="Protein kinase-like (PK-like)"/>
    <property type="match status" value="1"/>
</dbReference>
<feature type="region of interest" description="Disordered" evidence="6">
    <location>
        <begin position="266"/>
        <end position="286"/>
    </location>
</feature>
<keyword evidence="3" id="KW-0547">Nucleotide-binding</keyword>
<dbReference type="Proteomes" id="UP001148614">
    <property type="component" value="Unassembled WGS sequence"/>
</dbReference>
<evidence type="ECO:0000313" key="8">
    <source>
        <dbReference type="EMBL" id="KAJ3562325.1"/>
    </source>
</evidence>
<sequence>MSNSRHNNATRAQIYGHVLFAQGAFKNVYEGRYTEGERAGQRCVAKQFKEGWAYEDAYFQAEMNIIHKTQSIIDDWHNTGIINKKVLLNRPDIWESPEGRRSLVEPMIDNFEKWNSNSGWVNTTGGVWSESMQALCHFSYHNSYGELLLCDLQGGCYRDSFVLTDPVILSQTPGTYGLTDMGPEAIKNFFKHHRCGRFCVWNWRTPGVVDAPTIIVQEGTTMARLPTRASRGALTQLGTAPIPVRQGPMVAAPWLTAANHGSRGPYYGLPTRASRNPLSRQPGWYH</sequence>
<name>A0A9W8N8D3_9PEZI</name>
<dbReference type="GO" id="GO:0004674">
    <property type="term" value="F:protein serine/threonine kinase activity"/>
    <property type="evidence" value="ECO:0007669"/>
    <property type="project" value="UniProtKB-KW"/>
</dbReference>
<dbReference type="AlphaFoldDB" id="A0A9W8N8D3"/>
<evidence type="ECO:0000259" key="7">
    <source>
        <dbReference type="PROSITE" id="PS51158"/>
    </source>
</evidence>
<dbReference type="InterPro" id="IPR051852">
    <property type="entry name" value="Alpha-type_PK"/>
</dbReference>
<dbReference type="PROSITE" id="PS51158">
    <property type="entry name" value="ALPHA_KINASE"/>
    <property type="match status" value="1"/>
</dbReference>
<dbReference type="PANTHER" id="PTHR45992:SF11">
    <property type="entry name" value="ALPHA-TYPE PROTEIN KINASE DOMAIN-CONTAINING PROTEIN"/>
    <property type="match status" value="1"/>
</dbReference>
<comment type="caution">
    <text evidence="8">The sequence shown here is derived from an EMBL/GenBank/DDBJ whole genome shotgun (WGS) entry which is preliminary data.</text>
</comment>
<dbReference type="VEuPathDB" id="FungiDB:F4678DRAFT_486840"/>
<evidence type="ECO:0000256" key="5">
    <source>
        <dbReference type="ARBA" id="ARBA00022840"/>
    </source>
</evidence>
<evidence type="ECO:0000256" key="1">
    <source>
        <dbReference type="ARBA" id="ARBA00022527"/>
    </source>
</evidence>
<evidence type="ECO:0000256" key="6">
    <source>
        <dbReference type="SAM" id="MobiDB-lite"/>
    </source>
</evidence>
<accession>A0A9W8N8D3</accession>
<keyword evidence="2" id="KW-0808">Transferase</keyword>
<protein>
    <recommendedName>
        <fullName evidence="7">Alpha-type protein kinase domain-containing protein</fullName>
    </recommendedName>
</protein>
<keyword evidence="4" id="KW-0418">Kinase</keyword>
<dbReference type="GO" id="GO:0005524">
    <property type="term" value="F:ATP binding"/>
    <property type="evidence" value="ECO:0007669"/>
    <property type="project" value="UniProtKB-KW"/>
</dbReference>
<dbReference type="PANTHER" id="PTHR45992">
    <property type="entry name" value="EUKARYOTIC ELONGATION FACTOR 2 KINASE-RELATED"/>
    <property type="match status" value="1"/>
</dbReference>
<organism evidence="8 9">
    <name type="scientific">Xylaria arbuscula</name>
    <dbReference type="NCBI Taxonomy" id="114810"/>
    <lineage>
        <taxon>Eukaryota</taxon>
        <taxon>Fungi</taxon>
        <taxon>Dikarya</taxon>
        <taxon>Ascomycota</taxon>
        <taxon>Pezizomycotina</taxon>
        <taxon>Sordariomycetes</taxon>
        <taxon>Xylariomycetidae</taxon>
        <taxon>Xylariales</taxon>
        <taxon>Xylariaceae</taxon>
        <taxon>Xylaria</taxon>
    </lineage>
</organism>
<gene>
    <name evidence="8" type="ORF">NPX13_g8606</name>
</gene>
<dbReference type="InterPro" id="IPR011009">
    <property type="entry name" value="Kinase-like_dom_sf"/>
</dbReference>
<proteinExistence type="predicted"/>
<dbReference type="SMART" id="SM00811">
    <property type="entry name" value="Alpha_kinase"/>
    <property type="match status" value="1"/>
</dbReference>
<evidence type="ECO:0000313" key="9">
    <source>
        <dbReference type="Proteomes" id="UP001148614"/>
    </source>
</evidence>
<evidence type="ECO:0000256" key="2">
    <source>
        <dbReference type="ARBA" id="ARBA00022679"/>
    </source>
</evidence>
<dbReference type="Gene3D" id="3.20.200.10">
    <property type="entry name" value="MHCK/EF2 kinase"/>
    <property type="match status" value="1"/>
</dbReference>
<dbReference type="Pfam" id="PF02816">
    <property type="entry name" value="Alpha_kinase"/>
    <property type="match status" value="1"/>
</dbReference>
<keyword evidence="1" id="KW-0723">Serine/threonine-protein kinase</keyword>
<dbReference type="EMBL" id="JANPWZ010001920">
    <property type="protein sequence ID" value="KAJ3562325.1"/>
    <property type="molecule type" value="Genomic_DNA"/>
</dbReference>
<feature type="domain" description="Alpha-type protein kinase" evidence="7">
    <location>
        <begin position="1"/>
        <end position="214"/>
    </location>
</feature>